<dbReference type="Pfam" id="PF14539">
    <property type="entry name" value="DUF4442"/>
    <property type="match status" value="1"/>
</dbReference>
<accession>A0A520LKV3</accession>
<sequence>MADLKNLAFHYTKLARELCPIYRFIGIETVSVGNNFYKCFTPLGENNKNHVGIMHAGPIWMTAEYVGALVVMHNCNDDFQPVVGSLDIKFINPAKGGIYAELLFGDDKVRIMKQDLLLHGKHKYEATITLRNENEEKVAEATGTYFVRDFLNKS</sequence>
<evidence type="ECO:0000313" key="2">
    <source>
        <dbReference type="Proteomes" id="UP000318148"/>
    </source>
</evidence>
<comment type="caution">
    <text evidence="1">The sequence shown here is derived from an EMBL/GenBank/DDBJ whole genome shotgun (WGS) entry which is preliminary data.</text>
</comment>
<protein>
    <submittedName>
        <fullName evidence="1">PaaI family thioesterase</fullName>
    </submittedName>
</protein>
<gene>
    <name evidence="1" type="ORF">EVB02_03255</name>
</gene>
<dbReference type="SUPFAM" id="SSF54637">
    <property type="entry name" value="Thioesterase/thiol ester dehydrase-isomerase"/>
    <property type="match status" value="1"/>
</dbReference>
<dbReference type="EMBL" id="SHBO01000039">
    <property type="protein sequence ID" value="RZO05582.1"/>
    <property type="molecule type" value="Genomic_DNA"/>
</dbReference>
<evidence type="ECO:0000313" key="1">
    <source>
        <dbReference type="EMBL" id="RZO05582.1"/>
    </source>
</evidence>
<dbReference type="Proteomes" id="UP000318148">
    <property type="component" value="Unassembled WGS sequence"/>
</dbReference>
<dbReference type="Gene3D" id="3.10.129.10">
    <property type="entry name" value="Hotdog Thioesterase"/>
    <property type="match status" value="1"/>
</dbReference>
<dbReference type="CDD" id="cd03443">
    <property type="entry name" value="PaaI_thioesterase"/>
    <property type="match status" value="1"/>
</dbReference>
<name>A0A520LKV3_9GAMM</name>
<organism evidence="1 2">
    <name type="scientific">SAR92 clade bacterium</name>
    <dbReference type="NCBI Taxonomy" id="2315479"/>
    <lineage>
        <taxon>Bacteria</taxon>
        <taxon>Pseudomonadati</taxon>
        <taxon>Pseudomonadota</taxon>
        <taxon>Gammaproteobacteria</taxon>
        <taxon>Cellvibrionales</taxon>
        <taxon>Porticoccaceae</taxon>
        <taxon>SAR92 clade</taxon>
    </lineage>
</organism>
<dbReference type="InterPro" id="IPR027961">
    <property type="entry name" value="DUF4442"/>
</dbReference>
<reference evidence="1 2" key="1">
    <citation type="submission" date="2019-02" db="EMBL/GenBank/DDBJ databases">
        <title>Prokaryotic population dynamics and viral predation in marine succession experiment using metagenomics: the confinement effect.</title>
        <authorList>
            <person name="Haro-Moreno J.M."/>
            <person name="Rodriguez-Valera F."/>
            <person name="Lopez-Perez M."/>
        </authorList>
    </citation>
    <scope>NUCLEOTIDE SEQUENCE [LARGE SCALE GENOMIC DNA]</scope>
    <source>
        <strain evidence="1">MED-G169</strain>
    </source>
</reference>
<proteinExistence type="predicted"/>
<dbReference type="InterPro" id="IPR029069">
    <property type="entry name" value="HotDog_dom_sf"/>
</dbReference>
<dbReference type="AlphaFoldDB" id="A0A520LKV3"/>